<reference evidence="5 6" key="1">
    <citation type="submission" date="2020-08" db="EMBL/GenBank/DDBJ databases">
        <title>Genomic Encyclopedia of Type Strains, Phase IV (KMG-IV): sequencing the most valuable type-strain genomes for metagenomic binning, comparative biology and taxonomic classification.</title>
        <authorList>
            <person name="Goeker M."/>
        </authorList>
    </citation>
    <scope>NUCLEOTIDE SEQUENCE [LARGE SCALE GENOMIC DNA]</scope>
    <source>
        <strain evidence="5 6">DSM 23562</strain>
    </source>
</reference>
<dbReference type="GO" id="GO:0031405">
    <property type="term" value="F:lipoic acid binding"/>
    <property type="evidence" value="ECO:0007669"/>
    <property type="project" value="TreeGrafter"/>
</dbReference>
<evidence type="ECO:0000259" key="4">
    <source>
        <dbReference type="Pfam" id="PF00198"/>
    </source>
</evidence>
<feature type="domain" description="2-oxoacid dehydrogenase acyltransferase catalytic" evidence="4">
    <location>
        <begin position="101"/>
        <end position="281"/>
    </location>
</feature>
<dbReference type="PANTHER" id="PTHR43178:SF5">
    <property type="entry name" value="LIPOAMIDE ACYLTRANSFERASE COMPONENT OF BRANCHED-CHAIN ALPHA-KETO ACID DEHYDROGENASE COMPLEX, MITOCHONDRIAL"/>
    <property type="match status" value="1"/>
</dbReference>
<comment type="cofactor">
    <cofactor evidence="1">
        <name>(R)-lipoate</name>
        <dbReference type="ChEBI" id="CHEBI:83088"/>
    </cofactor>
</comment>
<sequence length="282" mass="30606">MKFTVLAEHEGVATVAGWERSIGQFVAQGEPLLRLRKTDGTELSLVSPVYGVLFKKAVLEAEAVEAGEPLAVLAGVTEVKTTSAPEPDYVPVGPETRLLPTEREQQIARHHAAALALVPHQYTTLAVHLTEVQRLQEKTGAPRVAFFLAAVAAALKAHPRCNAAWLAPDDIRLRQDIHVCLPQPDGTFPVIVDADRQSVLALARALEAPHNLPPTQATFTLTLGEALTQTPILHTPQTAHLYLGSTGVLTLAHDPRVVDSFAATAFLKEVQRNLEETRFLFI</sequence>
<name>A0A7W9W5C7_ARMRO</name>
<evidence type="ECO:0000313" key="5">
    <source>
        <dbReference type="EMBL" id="MBB6050299.1"/>
    </source>
</evidence>
<dbReference type="Gene3D" id="2.40.50.100">
    <property type="match status" value="1"/>
</dbReference>
<keyword evidence="2 5" id="KW-0808">Transferase</keyword>
<dbReference type="AlphaFoldDB" id="A0A7W9W5C7"/>
<dbReference type="GO" id="GO:0016407">
    <property type="term" value="F:acetyltransferase activity"/>
    <property type="evidence" value="ECO:0007669"/>
    <property type="project" value="TreeGrafter"/>
</dbReference>
<keyword evidence="5" id="KW-0670">Pyruvate</keyword>
<evidence type="ECO:0000256" key="2">
    <source>
        <dbReference type="ARBA" id="ARBA00022679"/>
    </source>
</evidence>
<protein>
    <submittedName>
        <fullName evidence="5">Pyruvate/2-oxoglutarate dehydrogenase complex dihydrolipoamide acyltransferase (E2) component</fullName>
    </submittedName>
</protein>
<dbReference type="SUPFAM" id="SSF52777">
    <property type="entry name" value="CoA-dependent acyltransferases"/>
    <property type="match status" value="1"/>
</dbReference>
<dbReference type="Proteomes" id="UP000520814">
    <property type="component" value="Unassembled WGS sequence"/>
</dbReference>
<dbReference type="EMBL" id="JACHGW010000002">
    <property type="protein sequence ID" value="MBB6050299.1"/>
    <property type="molecule type" value="Genomic_DNA"/>
</dbReference>
<organism evidence="5 6">
    <name type="scientific">Armatimonas rosea</name>
    <dbReference type="NCBI Taxonomy" id="685828"/>
    <lineage>
        <taxon>Bacteria</taxon>
        <taxon>Bacillati</taxon>
        <taxon>Armatimonadota</taxon>
        <taxon>Armatimonadia</taxon>
        <taxon>Armatimonadales</taxon>
        <taxon>Armatimonadaceae</taxon>
        <taxon>Armatimonas</taxon>
    </lineage>
</organism>
<dbReference type="InterPro" id="IPR011053">
    <property type="entry name" value="Single_hybrid_motif"/>
</dbReference>
<gene>
    <name evidence="5" type="ORF">HNQ39_002090</name>
</gene>
<dbReference type="GO" id="GO:0005737">
    <property type="term" value="C:cytoplasm"/>
    <property type="evidence" value="ECO:0007669"/>
    <property type="project" value="TreeGrafter"/>
</dbReference>
<comment type="caution">
    <text evidence="5">The sequence shown here is derived from an EMBL/GenBank/DDBJ whole genome shotgun (WGS) entry which is preliminary data.</text>
</comment>
<dbReference type="SUPFAM" id="SSF51230">
    <property type="entry name" value="Single hybrid motif"/>
    <property type="match status" value="1"/>
</dbReference>
<keyword evidence="3 5" id="KW-0012">Acyltransferase</keyword>
<dbReference type="InterPro" id="IPR001078">
    <property type="entry name" value="2-oxoacid_DH_actylTfrase"/>
</dbReference>
<evidence type="ECO:0000256" key="3">
    <source>
        <dbReference type="ARBA" id="ARBA00023315"/>
    </source>
</evidence>
<dbReference type="RefSeq" id="WP_184194992.1">
    <property type="nucleotide sequence ID" value="NZ_JACHGW010000002.1"/>
</dbReference>
<evidence type="ECO:0000256" key="1">
    <source>
        <dbReference type="ARBA" id="ARBA00001938"/>
    </source>
</evidence>
<dbReference type="Pfam" id="PF00198">
    <property type="entry name" value="2-oxoacid_dh"/>
    <property type="match status" value="1"/>
</dbReference>
<proteinExistence type="predicted"/>
<dbReference type="Gene3D" id="3.30.559.10">
    <property type="entry name" value="Chloramphenicol acetyltransferase-like domain"/>
    <property type="match status" value="1"/>
</dbReference>
<dbReference type="InterPro" id="IPR050743">
    <property type="entry name" value="2-oxoacid_DH_E2_comp"/>
</dbReference>
<dbReference type="InterPro" id="IPR023213">
    <property type="entry name" value="CAT-like_dom_sf"/>
</dbReference>
<dbReference type="PANTHER" id="PTHR43178">
    <property type="entry name" value="DIHYDROLIPOAMIDE ACETYLTRANSFERASE COMPONENT OF PYRUVATE DEHYDROGENASE COMPLEX"/>
    <property type="match status" value="1"/>
</dbReference>
<accession>A0A7W9W5C7</accession>
<keyword evidence="6" id="KW-1185">Reference proteome</keyword>
<evidence type="ECO:0000313" key="6">
    <source>
        <dbReference type="Proteomes" id="UP000520814"/>
    </source>
</evidence>